<accession>A0A937JZ33</accession>
<sequence length="338" mass="39029">MHKYLLIAIFLIVTGAVKAQDKRPIHDILDSLQYTQELPKDILKTKSMVLVDVPPKSTTPYIRGNWHAMAEIAQPGFRKAGIDAVVYYHMEDIYSGKESFEAFMGNFNSREIENVVFLIKENGINKVILTKVHDENRLIVPGQTAWKIENANMEELMSSLYRVAGNSPQDRENLLVTTVPEYGDMPRVIKARRGEYYDLNFSSEKLAIPMFADTAAISQAMTNYPYEYGFVDPEREEKKLRSDGYQYILYYVHSTSKSVKEMLEYPIKESETAFISEVIVNDKTRTSSNNINTPVYKFYIKHIYSGNIFLGKRWDAAPRWQDALINYVDNLRNELVRN</sequence>
<gene>
    <name evidence="1" type="ORF">JL102_01365</name>
</gene>
<name>A0A937JZ33_9BACT</name>
<evidence type="ECO:0000313" key="1">
    <source>
        <dbReference type="EMBL" id="MBL3654761.1"/>
    </source>
</evidence>
<dbReference type="EMBL" id="JAESIY010000001">
    <property type="protein sequence ID" value="MBL3654761.1"/>
    <property type="molecule type" value="Genomic_DNA"/>
</dbReference>
<dbReference type="Proteomes" id="UP000659388">
    <property type="component" value="Unassembled WGS sequence"/>
</dbReference>
<evidence type="ECO:0000313" key="2">
    <source>
        <dbReference type="Proteomes" id="UP000659388"/>
    </source>
</evidence>
<proteinExistence type="predicted"/>
<dbReference type="RefSeq" id="WP_202241884.1">
    <property type="nucleotide sequence ID" value="NZ_JAESIY010000001.1"/>
</dbReference>
<dbReference type="AlphaFoldDB" id="A0A937JZ33"/>
<organism evidence="1 2">
    <name type="scientific">Fulvivirga sediminis</name>
    <dbReference type="NCBI Taxonomy" id="2803949"/>
    <lineage>
        <taxon>Bacteria</taxon>
        <taxon>Pseudomonadati</taxon>
        <taxon>Bacteroidota</taxon>
        <taxon>Cytophagia</taxon>
        <taxon>Cytophagales</taxon>
        <taxon>Fulvivirgaceae</taxon>
        <taxon>Fulvivirga</taxon>
    </lineage>
</organism>
<keyword evidence="2" id="KW-1185">Reference proteome</keyword>
<protein>
    <submittedName>
        <fullName evidence="1">Uncharacterized protein</fullName>
    </submittedName>
</protein>
<comment type="caution">
    <text evidence="1">The sequence shown here is derived from an EMBL/GenBank/DDBJ whole genome shotgun (WGS) entry which is preliminary data.</text>
</comment>
<reference evidence="1" key="1">
    <citation type="submission" date="2021-01" db="EMBL/GenBank/DDBJ databases">
        <title>Fulvivirga kasyanovii gen. nov., sp nov., a novel member of the phylum Bacteroidetes isolated from seawater in a mussel farm.</title>
        <authorList>
            <person name="Zhao L.-H."/>
            <person name="Wang Z.-J."/>
        </authorList>
    </citation>
    <scope>NUCLEOTIDE SEQUENCE</scope>
    <source>
        <strain evidence="1">2943</strain>
    </source>
</reference>